<dbReference type="Gene3D" id="2.60.120.260">
    <property type="entry name" value="Galactose-binding domain-like"/>
    <property type="match status" value="1"/>
</dbReference>
<feature type="transmembrane region" description="Helical" evidence="2">
    <location>
        <begin position="142"/>
        <end position="164"/>
    </location>
</feature>
<reference evidence="4" key="1">
    <citation type="submission" date="2022-12" db="EMBL/GenBank/DDBJ databases">
        <title>New Phytohabitans aurantiacus sp. RD004123 nov., an actinomycete isolated from soil.</title>
        <authorList>
            <person name="Triningsih D.W."/>
            <person name="Harunari E."/>
            <person name="Igarashi Y."/>
        </authorList>
    </citation>
    <scope>NUCLEOTIDE SEQUENCE</scope>
    <source>
        <strain evidence="4">RD004123</strain>
    </source>
</reference>
<keyword evidence="2" id="KW-0472">Membrane</keyword>
<organism evidence="4 5">
    <name type="scientific">Phytohabitans aurantiacus</name>
    <dbReference type="NCBI Taxonomy" id="3016789"/>
    <lineage>
        <taxon>Bacteria</taxon>
        <taxon>Bacillati</taxon>
        <taxon>Actinomycetota</taxon>
        <taxon>Actinomycetes</taxon>
        <taxon>Micromonosporales</taxon>
        <taxon>Micromonosporaceae</taxon>
    </lineage>
</organism>
<protein>
    <recommendedName>
        <fullName evidence="3">NAD glycohydrolase translocation F5/8 type C domain-containing protein</fullName>
    </recommendedName>
</protein>
<dbReference type="NCBIfam" id="NF047619">
    <property type="entry name" value="NADase_discoid"/>
    <property type="match status" value="1"/>
</dbReference>
<dbReference type="Pfam" id="PF25302">
    <property type="entry name" value="NADase_transloc"/>
    <property type="match status" value="1"/>
</dbReference>
<evidence type="ECO:0000313" key="5">
    <source>
        <dbReference type="Proteomes" id="UP001144280"/>
    </source>
</evidence>
<evidence type="ECO:0000256" key="2">
    <source>
        <dbReference type="SAM" id="Phobius"/>
    </source>
</evidence>
<evidence type="ECO:0000259" key="3">
    <source>
        <dbReference type="Pfam" id="PF25302"/>
    </source>
</evidence>
<evidence type="ECO:0000313" key="4">
    <source>
        <dbReference type="EMBL" id="GLI00723.1"/>
    </source>
</evidence>
<dbReference type="RefSeq" id="WP_281901240.1">
    <property type="nucleotide sequence ID" value="NZ_BSDI01000035.1"/>
</dbReference>
<name>A0ABQ5R3C1_9ACTN</name>
<keyword evidence="2" id="KW-1133">Transmembrane helix</keyword>
<dbReference type="InterPro" id="IPR008979">
    <property type="entry name" value="Galactose-bd-like_sf"/>
</dbReference>
<gene>
    <name evidence="4" type="ORF">Pa4123_59990</name>
</gene>
<evidence type="ECO:0000256" key="1">
    <source>
        <dbReference type="SAM" id="MobiDB-lite"/>
    </source>
</evidence>
<proteinExistence type="predicted"/>
<feature type="domain" description="NAD glycohydrolase translocation F5/8 type C" evidence="3">
    <location>
        <begin position="192"/>
        <end position="326"/>
    </location>
</feature>
<feature type="compositionally biased region" description="Pro residues" evidence="1">
    <location>
        <begin position="117"/>
        <end position="131"/>
    </location>
</feature>
<dbReference type="SUPFAM" id="SSF49785">
    <property type="entry name" value="Galactose-binding domain-like"/>
    <property type="match status" value="1"/>
</dbReference>
<comment type="caution">
    <text evidence="4">The sequence shown here is derived from an EMBL/GenBank/DDBJ whole genome shotgun (WGS) entry which is preliminary data.</text>
</comment>
<feature type="region of interest" description="Disordered" evidence="1">
    <location>
        <begin position="116"/>
        <end position="135"/>
    </location>
</feature>
<dbReference type="InterPro" id="IPR057561">
    <property type="entry name" value="NADase_transloc"/>
</dbReference>
<dbReference type="Proteomes" id="UP001144280">
    <property type="component" value="Unassembled WGS sequence"/>
</dbReference>
<keyword evidence="2" id="KW-0812">Transmembrane</keyword>
<dbReference type="EMBL" id="BSDI01000035">
    <property type="protein sequence ID" value="GLI00723.1"/>
    <property type="molecule type" value="Genomic_DNA"/>
</dbReference>
<keyword evidence="5" id="KW-1185">Reference proteome</keyword>
<sequence length="334" mass="36066">MADAPAGRQTVACPDCGTPVRPDRERLCPTCGYPLVLLRSAPVDSEAGPARVPGEQGEATDVLRTDLFGRGATTVDDRPALGLDEVECPRCRERNPLERIRCQRCGLELQGRRPTPVAAPPLPEPVIPFEPEPPRPRRSNRWMIPVGWALVIAAALIAAAVFFANRGPDPNQSQEQDPPAGGGGLVRVAQQDIQATASSTLPNDPRFNVLNTVDGKNGTTWQSDGKRLPSNVGVSLTYRFAREMQLARITIVNGDARSERDFTNNERVRRLQVRAGSWVASWELKDTVDPQSIDVDAGGVSAVTLEVEATYPGTTFKDVAISEVIFEVPDGSGG</sequence>
<accession>A0ABQ5R3C1</accession>